<feature type="transmembrane region" description="Helical" evidence="1">
    <location>
        <begin position="68"/>
        <end position="87"/>
    </location>
</feature>
<accession>A0A8E2JHJ3</accession>
<proteinExistence type="predicted"/>
<protein>
    <submittedName>
        <fullName evidence="2">Uncharacterized protein</fullName>
    </submittedName>
</protein>
<dbReference type="AlphaFoldDB" id="A0A8E2JHJ3"/>
<keyword evidence="1" id="KW-1133">Transmembrane helix</keyword>
<evidence type="ECO:0000313" key="3">
    <source>
        <dbReference type="Proteomes" id="UP000250266"/>
    </source>
</evidence>
<feature type="transmembrane region" description="Helical" evidence="1">
    <location>
        <begin position="36"/>
        <end position="56"/>
    </location>
</feature>
<name>A0A8E2JHJ3_9PEZI</name>
<keyword evidence="3" id="KW-1185">Reference proteome</keyword>
<keyword evidence="1" id="KW-0472">Membrane</keyword>
<gene>
    <name evidence="2" type="ORF">K432DRAFT_229061</name>
</gene>
<keyword evidence="1" id="KW-0812">Transmembrane</keyword>
<evidence type="ECO:0000313" key="2">
    <source>
        <dbReference type="EMBL" id="OCK82234.1"/>
    </source>
</evidence>
<reference evidence="2 3" key="1">
    <citation type="journal article" date="2016" name="Nat. Commun.">
        <title>Ectomycorrhizal ecology is imprinted in the genome of the dominant symbiotic fungus Cenococcum geophilum.</title>
        <authorList>
            <consortium name="DOE Joint Genome Institute"/>
            <person name="Peter M."/>
            <person name="Kohler A."/>
            <person name="Ohm R.A."/>
            <person name="Kuo A."/>
            <person name="Krutzmann J."/>
            <person name="Morin E."/>
            <person name="Arend M."/>
            <person name="Barry K.W."/>
            <person name="Binder M."/>
            <person name="Choi C."/>
            <person name="Clum A."/>
            <person name="Copeland A."/>
            <person name="Grisel N."/>
            <person name="Haridas S."/>
            <person name="Kipfer T."/>
            <person name="LaButti K."/>
            <person name="Lindquist E."/>
            <person name="Lipzen A."/>
            <person name="Maire R."/>
            <person name="Meier B."/>
            <person name="Mihaltcheva S."/>
            <person name="Molinier V."/>
            <person name="Murat C."/>
            <person name="Poggeler S."/>
            <person name="Quandt C.A."/>
            <person name="Sperisen C."/>
            <person name="Tritt A."/>
            <person name="Tisserant E."/>
            <person name="Crous P.W."/>
            <person name="Henrissat B."/>
            <person name="Nehls U."/>
            <person name="Egli S."/>
            <person name="Spatafora J.W."/>
            <person name="Grigoriev I.V."/>
            <person name="Martin F.M."/>
        </authorList>
    </citation>
    <scope>NUCLEOTIDE SEQUENCE [LARGE SCALE GENOMIC DNA]</scope>
    <source>
        <strain evidence="2 3">CBS 459.81</strain>
    </source>
</reference>
<dbReference type="Proteomes" id="UP000250266">
    <property type="component" value="Unassembled WGS sequence"/>
</dbReference>
<dbReference type="EMBL" id="KV744894">
    <property type="protein sequence ID" value="OCK82234.1"/>
    <property type="molecule type" value="Genomic_DNA"/>
</dbReference>
<sequence>MRRDGKGFRNWHQHHYDHHHHHHHHHHRNHTSRSSGASIVDMIIFVVIIIVIIITSEHPQLGKYLGHFVSEPISLCLIILGLHFLLFSRPGGQGTLSTIIPFRFLSQFLLTKKDRSTARAGHF</sequence>
<evidence type="ECO:0000256" key="1">
    <source>
        <dbReference type="SAM" id="Phobius"/>
    </source>
</evidence>
<organism evidence="2 3">
    <name type="scientific">Lepidopterella palustris CBS 459.81</name>
    <dbReference type="NCBI Taxonomy" id="1314670"/>
    <lineage>
        <taxon>Eukaryota</taxon>
        <taxon>Fungi</taxon>
        <taxon>Dikarya</taxon>
        <taxon>Ascomycota</taxon>
        <taxon>Pezizomycotina</taxon>
        <taxon>Dothideomycetes</taxon>
        <taxon>Pleosporomycetidae</taxon>
        <taxon>Mytilinidiales</taxon>
        <taxon>Argynnaceae</taxon>
        <taxon>Lepidopterella</taxon>
    </lineage>
</organism>